<dbReference type="Pfam" id="PF03398">
    <property type="entry name" value="Ist1"/>
    <property type="match status" value="1"/>
</dbReference>
<evidence type="ECO:0000313" key="4">
    <source>
        <dbReference type="Proteomes" id="UP001161247"/>
    </source>
</evidence>
<gene>
    <name evidence="3" type="ORF">OLC1_LOCUS3704</name>
</gene>
<accession>A0AAV1C912</accession>
<dbReference type="PANTHER" id="PTHR12161:SF58">
    <property type="entry name" value="REGULATOR OF VPS4 ACTIVITY IN THE MVB PATHWAY PROTEIN"/>
    <property type="match status" value="1"/>
</dbReference>
<dbReference type="AlphaFoldDB" id="A0AAV1C912"/>
<dbReference type="PANTHER" id="PTHR12161">
    <property type="entry name" value="IST1 FAMILY MEMBER"/>
    <property type="match status" value="1"/>
</dbReference>
<keyword evidence="4" id="KW-1185">Reference proteome</keyword>
<comment type="similarity">
    <text evidence="1">Belongs to the IST1 family.</text>
</comment>
<protein>
    <submittedName>
        <fullName evidence="3">OLC1v1027007C1</fullName>
    </submittedName>
</protein>
<evidence type="ECO:0000256" key="2">
    <source>
        <dbReference type="SAM" id="MobiDB-lite"/>
    </source>
</evidence>
<proteinExistence type="inferred from homology"/>
<organism evidence="3 4">
    <name type="scientific">Oldenlandia corymbosa var. corymbosa</name>
    <dbReference type="NCBI Taxonomy" id="529605"/>
    <lineage>
        <taxon>Eukaryota</taxon>
        <taxon>Viridiplantae</taxon>
        <taxon>Streptophyta</taxon>
        <taxon>Embryophyta</taxon>
        <taxon>Tracheophyta</taxon>
        <taxon>Spermatophyta</taxon>
        <taxon>Magnoliopsida</taxon>
        <taxon>eudicotyledons</taxon>
        <taxon>Gunneridae</taxon>
        <taxon>Pentapetalae</taxon>
        <taxon>asterids</taxon>
        <taxon>lamiids</taxon>
        <taxon>Gentianales</taxon>
        <taxon>Rubiaceae</taxon>
        <taxon>Rubioideae</taxon>
        <taxon>Spermacoceae</taxon>
        <taxon>Hedyotis-Oldenlandia complex</taxon>
        <taxon>Oldenlandia</taxon>
    </lineage>
</organism>
<dbReference type="EMBL" id="OX459118">
    <property type="protein sequence ID" value="CAI9091897.1"/>
    <property type="molecule type" value="Genomic_DNA"/>
</dbReference>
<feature type="region of interest" description="Disordered" evidence="2">
    <location>
        <begin position="169"/>
        <end position="198"/>
    </location>
</feature>
<name>A0AAV1C912_OLDCO</name>
<dbReference type="InterPro" id="IPR005061">
    <property type="entry name" value="Ist1"/>
</dbReference>
<reference evidence="3" key="1">
    <citation type="submission" date="2023-03" db="EMBL/GenBank/DDBJ databases">
        <authorList>
            <person name="Julca I."/>
        </authorList>
    </citation>
    <scope>NUCLEOTIDE SEQUENCE</scope>
</reference>
<feature type="compositionally biased region" description="Basic and acidic residues" evidence="2">
    <location>
        <begin position="169"/>
        <end position="184"/>
    </location>
</feature>
<dbReference type="Proteomes" id="UP001161247">
    <property type="component" value="Chromosome 1"/>
</dbReference>
<dbReference type="InterPro" id="IPR042277">
    <property type="entry name" value="IST1-like"/>
</dbReference>
<evidence type="ECO:0000256" key="1">
    <source>
        <dbReference type="ARBA" id="ARBA00005536"/>
    </source>
</evidence>
<evidence type="ECO:0000313" key="3">
    <source>
        <dbReference type="EMBL" id="CAI9091897.1"/>
    </source>
</evidence>
<sequence length="213" mass="24003">MKRLRSLYVTILNDTRYGCRKLSNEVCEAVSSLIFAASRQGGVIPELQILRLFFQRIFGQKFERINVDLLPGNKVNSGIVRNLDIIKTVSENVTNEIISEIWKEVKQNPGARLSDSPYYGVASADGIASFAAIKGAKKTAIVQEKKEKDFVAGRNEKVTKTTYKVNAYDDDHRQEEHLQGEKSPEAIPKTPSHVHPKLPDYDDLVLKFRNLKG</sequence>
<dbReference type="GO" id="GO:0015031">
    <property type="term" value="P:protein transport"/>
    <property type="evidence" value="ECO:0007669"/>
    <property type="project" value="InterPro"/>
</dbReference>
<dbReference type="Gene3D" id="1.20.1260.60">
    <property type="entry name" value="Vacuolar protein sorting-associated protein Ist1"/>
    <property type="match status" value="1"/>
</dbReference>